<dbReference type="GO" id="GO:0042546">
    <property type="term" value="P:cell wall biogenesis"/>
    <property type="evidence" value="ECO:0007669"/>
    <property type="project" value="InterPro"/>
</dbReference>
<keyword evidence="7" id="KW-1185">Reference proteome</keyword>
<dbReference type="GO" id="GO:0031505">
    <property type="term" value="P:fungal-type cell wall organization"/>
    <property type="evidence" value="ECO:0007669"/>
    <property type="project" value="TreeGrafter"/>
</dbReference>
<feature type="chain" id="PRO_5042555996" evidence="4">
    <location>
        <begin position="25"/>
        <end position="358"/>
    </location>
</feature>
<dbReference type="InterPro" id="IPR018466">
    <property type="entry name" value="Kre9/Knh1-like_N"/>
</dbReference>
<dbReference type="Proteomes" id="UP001271007">
    <property type="component" value="Unassembled WGS sequence"/>
</dbReference>
<organism evidence="6 7">
    <name type="scientific">Extremus antarcticus</name>
    <dbReference type="NCBI Taxonomy" id="702011"/>
    <lineage>
        <taxon>Eukaryota</taxon>
        <taxon>Fungi</taxon>
        <taxon>Dikarya</taxon>
        <taxon>Ascomycota</taxon>
        <taxon>Pezizomycotina</taxon>
        <taxon>Dothideomycetes</taxon>
        <taxon>Dothideomycetidae</taxon>
        <taxon>Mycosphaerellales</taxon>
        <taxon>Extremaceae</taxon>
        <taxon>Extremus</taxon>
    </lineage>
</organism>
<comment type="caution">
    <text evidence="6">The sequence shown here is derived from an EMBL/GenBank/DDBJ whole genome shotgun (WGS) entry which is preliminary data.</text>
</comment>
<evidence type="ECO:0000256" key="4">
    <source>
        <dbReference type="SAM" id="SignalP"/>
    </source>
</evidence>
<feature type="compositionally biased region" description="Polar residues" evidence="2">
    <location>
        <begin position="180"/>
        <end position="209"/>
    </location>
</feature>
<dbReference type="PANTHER" id="PTHR28154:SF1">
    <property type="entry name" value="CELL WALL SYNTHESIS PROTEIN KNH1-RELATED"/>
    <property type="match status" value="1"/>
</dbReference>
<sequence length="358" mass="36739">MRLLALPDTLVALLSLILLPTALADVQFTIPAAGAVVDAGTISVSWQESNIAPPITNLGAYSLLLMTGGNNDEDMLALSTFVSEGSFRSGNTASGTIPSGIAEAVKNGFFFKIISSSSTGGVVINYSQRFSISGLTGITPPTNLNAATALDGSTKGPGSVGDAGSSSSTSIATSPSTNTGSPRSTVLTVTNSATSAPTNAPNNGSTQQNNSGISTGALVGIAIAGAAIGIIGIGLALWVCLRRRKGSKVGDIKLGSDDGNQSDDHLRREMSMVTPPHAPVELDPYAKIVEAGDGMRPPEMDSMNVRAELEGDSLHAHPWADEPLTPIPDTPLECLTLDDSQMATLTMLGKPVQPRDNV</sequence>
<dbReference type="EMBL" id="JAWDJX010000001">
    <property type="protein sequence ID" value="KAK3058602.1"/>
    <property type="molecule type" value="Genomic_DNA"/>
</dbReference>
<feature type="compositionally biased region" description="Low complexity" evidence="2">
    <location>
        <begin position="156"/>
        <end position="179"/>
    </location>
</feature>
<evidence type="ECO:0000256" key="1">
    <source>
        <dbReference type="ARBA" id="ARBA00022729"/>
    </source>
</evidence>
<evidence type="ECO:0000256" key="3">
    <source>
        <dbReference type="SAM" id="Phobius"/>
    </source>
</evidence>
<proteinExistence type="predicted"/>
<keyword evidence="3" id="KW-0472">Membrane</keyword>
<feature type="signal peptide" evidence="4">
    <location>
        <begin position="1"/>
        <end position="24"/>
    </location>
</feature>
<protein>
    <submittedName>
        <fullName evidence="6">Cell wall synthesis protein kre9</fullName>
    </submittedName>
</protein>
<feature type="transmembrane region" description="Helical" evidence="3">
    <location>
        <begin position="217"/>
        <end position="241"/>
    </location>
</feature>
<dbReference type="GO" id="GO:0006078">
    <property type="term" value="P:(1-&gt;6)-beta-D-glucan biosynthetic process"/>
    <property type="evidence" value="ECO:0007669"/>
    <property type="project" value="InterPro"/>
</dbReference>
<dbReference type="PANTHER" id="PTHR28154">
    <property type="entry name" value="CELL WALL SYNTHESIS PROTEIN KNH1-RELATED"/>
    <property type="match status" value="1"/>
</dbReference>
<accession>A0AAJ0LX26</accession>
<keyword evidence="1 4" id="KW-0732">Signal</keyword>
<evidence type="ECO:0000259" key="5">
    <source>
        <dbReference type="Pfam" id="PF10342"/>
    </source>
</evidence>
<evidence type="ECO:0000313" key="6">
    <source>
        <dbReference type="EMBL" id="KAK3058602.1"/>
    </source>
</evidence>
<feature type="domain" description="Yeast cell wall synthesis Kre9/Knh1-like N-terminal" evidence="5">
    <location>
        <begin position="31"/>
        <end position="132"/>
    </location>
</feature>
<evidence type="ECO:0000256" key="2">
    <source>
        <dbReference type="SAM" id="MobiDB-lite"/>
    </source>
</evidence>
<reference evidence="6" key="1">
    <citation type="submission" date="2023-04" db="EMBL/GenBank/DDBJ databases">
        <title>Black Yeasts Isolated from many extreme environments.</title>
        <authorList>
            <person name="Coleine C."/>
            <person name="Stajich J.E."/>
            <person name="Selbmann L."/>
        </authorList>
    </citation>
    <scope>NUCLEOTIDE SEQUENCE</scope>
    <source>
        <strain evidence="6">CCFEE 5312</strain>
    </source>
</reference>
<dbReference type="GO" id="GO:0005576">
    <property type="term" value="C:extracellular region"/>
    <property type="evidence" value="ECO:0007669"/>
    <property type="project" value="TreeGrafter"/>
</dbReference>
<name>A0AAJ0LX26_9PEZI</name>
<dbReference type="InterPro" id="IPR045328">
    <property type="entry name" value="Kre9/Knh1"/>
</dbReference>
<gene>
    <name evidence="6" type="primary">KRE9_1</name>
    <name evidence="6" type="ORF">LTR09_000166</name>
</gene>
<feature type="region of interest" description="Disordered" evidence="2">
    <location>
        <begin position="148"/>
        <end position="209"/>
    </location>
</feature>
<keyword evidence="3" id="KW-0812">Transmembrane</keyword>
<keyword evidence="3" id="KW-1133">Transmembrane helix</keyword>
<dbReference type="Pfam" id="PF10342">
    <property type="entry name" value="Kre9_KNH"/>
    <property type="match status" value="1"/>
</dbReference>
<evidence type="ECO:0000313" key="7">
    <source>
        <dbReference type="Proteomes" id="UP001271007"/>
    </source>
</evidence>
<dbReference type="AlphaFoldDB" id="A0AAJ0LX26"/>